<dbReference type="Pfam" id="PF05553">
    <property type="entry name" value="DUF761"/>
    <property type="match status" value="1"/>
</dbReference>
<dbReference type="EMBL" id="JAJFAZ020000004">
    <property type="protein sequence ID" value="KAI5331068.1"/>
    <property type="molecule type" value="Genomic_DNA"/>
</dbReference>
<proteinExistence type="predicted"/>
<evidence type="ECO:0000313" key="4">
    <source>
        <dbReference type="EMBL" id="VVA23504.1"/>
    </source>
</evidence>
<reference evidence="3 6" key="3">
    <citation type="journal article" date="2022" name="G3 (Bethesda)">
        <title>Whole-genome sequence and methylome profiling of the almond [Prunus dulcis (Mill.) D.A. Webb] cultivar 'Nonpareil'.</title>
        <authorList>
            <person name="D'Amico-Willman K.M."/>
            <person name="Ouma W.Z."/>
            <person name="Meulia T."/>
            <person name="Sideli G.M."/>
            <person name="Gradziel T.M."/>
            <person name="Fresnedo-Ramirez J."/>
        </authorList>
    </citation>
    <scope>NUCLEOTIDE SEQUENCE [LARGE SCALE GENOMIC DNA]</scope>
    <source>
        <strain evidence="3">Clone GOH B32 T37-40</strain>
    </source>
</reference>
<evidence type="ECO:0000313" key="3">
    <source>
        <dbReference type="EMBL" id="KAI5331068.1"/>
    </source>
</evidence>
<evidence type="ECO:0000313" key="5">
    <source>
        <dbReference type="Proteomes" id="UP000327085"/>
    </source>
</evidence>
<feature type="region of interest" description="Disordered" evidence="1">
    <location>
        <begin position="117"/>
        <end position="138"/>
    </location>
</feature>
<dbReference type="Proteomes" id="UP000327085">
    <property type="component" value="Chromosome 4"/>
</dbReference>
<dbReference type="EMBL" id="CABIKO010000072">
    <property type="protein sequence ID" value="VVA23504.1"/>
    <property type="molecule type" value="Genomic_DNA"/>
</dbReference>
<reference evidence="4" key="1">
    <citation type="submission" date="2019-07" db="EMBL/GenBank/DDBJ databases">
        <authorList>
            <person name="Alioto T."/>
            <person name="Alioto T."/>
            <person name="Gomez Garrido J."/>
        </authorList>
    </citation>
    <scope>NUCLEOTIDE SEQUENCE</scope>
</reference>
<dbReference type="InterPro" id="IPR008480">
    <property type="entry name" value="DUF761_pln"/>
</dbReference>
<feature type="domain" description="DUF4408" evidence="2">
    <location>
        <begin position="83"/>
        <end position="115"/>
    </location>
</feature>
<dbReference type="Proteomes" id="UP001054821">
    <property type="component" value="Chromosome 4"/>
</dbReference>
<dbReference type="Gramene" id="VVA23504">
    <property type="protein sequence ID" value="VVA23504"/>
    <property type="gene ID" value="Prudul26B015440"/>
</dbReference>
<reference evidence="5" key="2">
    <citation type="journal article" date="2020" name="Plant J.">
        <title>Transposons played a major role in the diversification between the closely related almond and peach genomes: results from the almond genome sequence.</title>
        <authorList>
            <person name="Alioto T."/>
            <person name="Alexiou K.G."/>
            <person name="Bardil A."/>
            <person name="Barteri F."/>
            <person name="Castanera R."/>
            <person name="Cruz F."/>
            <person name="Dhingra A."/>
            <person name="Duval H."/>
            <person name="Fernandez I Marti A."/>
            <person name="Frias L."/>
            <person name="Galan B."/>
            <person name="Garcia J.L."/>
            <person name="Howad W."/>
            <person name="Gomez-Garrido J."/>
            <person name="Gut M."/>
            <person name="Julca I."/>
            <person name="Morata J."/>
            <person name="Puigdomenech P."/>
            <person name="Ribeca P."/>
            <person name="Rubio Cabetas M.J."/>
            <person name="Vlasova A."/>
            <person name="Wirthensohn M."/>
            <person name="Garcia-Mas J."/>
            <person name="Gabaldon T."/>
            <person name="Casacuberta J.M."/>
            <person name="Arus P."/>
        </authorList>
    </citation>
    <scope>NUCLEOTIDE SEQUENCE [LARGE SCALE GENOMIC DNA]</scope>
    <source>
        <strain evidence="5">cv. Texas</strain>
    </source>
</reference>
<organism evidence="4 5">
    <name type="scientific">Prunus dulcis</name>
    <name type="common">Almond</name>
    <name type="synonym">Amygdalus dulcis</name>
    <dbReference type="NCBI Taxonomy" id="3755"/>
    <lineage>
        <taxon>Eukaryota</taxon>
        <taxon>Viridiplantae</taxon>
        <taxon>Streptophyta</taxon>
        <taxon>Embryophyta</taxon>
        <taxon>Tracheophyta</taxon>
        <taxon>Spermatophyta</taxon>
        <taxon>Magnoliopsida</taxon>
        <taxon>eudicotyledons</taxon>
        <taxon>Gunneridae</taxon>
        <taxon>Pentapetalae</taxon>
        <taxon>rosids</taxon>
        <taxon>fabids</taxon>
        <taxon>Rosales</taxon>
        <taxon>Rosaceae</taxon>
        <taxon>Amygdaloideae</taxon>
        <taxon>Amygdaleae</taxon>
        <taxon>Prunus</taxon>
    </lineage>
</organism>
<dbReference type="OMA" id="YMEMINS"/>
<dbReference type="InterPro" id="IPR025520">
    <property type="entry name" value="DUF4408"/>
</dbReference>
<dbReference type="AlphaFoldDB" id="A0A5E4F5Z9"/>
<accession>A0A5E4F5Z9</accession>
<dbReference type="Pfam" id="PF14364">
    <property type="entry name" value="DUF4408"/>
    <property type="match status" value="1"/>
</dbReference>
<evidence type="ECO:0000259" key="2">
    <source>
        <dbReference type="Pfam" id="PF14364"/>
    </source>
</evidence>
<protein>
    <submittedName>
        <fullName evidence="4">PREDICTED: cotton fiber</fullName>
    </submittedName>
</protein>
<dbReference type="PANTHER" id="PTHR33098">
    <property type="entry name" value="COTTON FIBER (DUF761)"/>
    <property type="match status" value="1"/>
</dbReference>
<name>A0A5E4F5Z9_PRUDU</name>
<sequence>MSLALRGDSSVQLFTISDTWALLRGYSSDTPQVGPPRTSKPFLPPQKDPTVQIVLISSGVVALAWAMKLSVPLVMEFVASHLPLVCASFRSLLRPPYIYVLINGIIITIVASSRFHNDRSPQPKPQPEESESTVSETPAVYEQQRYLEPLVHEEVHEEGPAVINGSVEAEPEPEVKDVRVDEDEVVISSSTWTPPKSVMKSDEIASPEVEDVRLDEDEVVISSSTWTPPKSVMKSDEIASPVDKPLVSVRFSHRKPARSSPEGGKPLRVAKPKRHDTLENTWKAITEGRSMPLSRHMKKSETWENHGRQVQLKVDSAVDTSAVLNSETFKDWTNQQQVTASAGCVGKLRKEPSLSQDELNRRVEAFINKFNEEMRLQRQESLNQYMETVKRGSH</sequence>
<evidence type="ECO:0000256" key="1">
    <source>
        <dbReference type="SAM" id="MobiDB-lite"/>
    </source>
</evidence>
<dbReference type="InParanoid" id="A0A5E4F5Z9"/>
<keyword evidence="6" id="KW-1185">Reference proteome</keyword>
<dbReference type="PANTHER" id="PTHR33098:SF109">
    <property type="entry name" value="OS07G0563400 PROTEIN"/>
    <property type="match status" value="1"/>
</dbReference>
<evidence type="ECO:0000313" key="6">
    <source>
        <dbReference type="Proteomes" id="UP001054821"/>
    </source>
</evidence>
<gene>
    <name evidence="4" type="ORF">ALMOND_2B015440</name>
    <name evidence="3" type="ORF">L3X38_021194</name>
</gene>